<feature type="domain" description="Tyr recombinase" evidence="5">
    <location>
        <begin position="222"/>
        <end position="401"/>
    </location>
</feature>
<keyword evidence="3" id="KW-0233">DNA recombination</keyword>
<dbReference type="GO" id="GO:0015074">
    <property type="term" value="P:DNA integration"/>
    <property type="evidence" value="ECO:0007669"/>
    <property type="project" value="InterPro"/>
</dbReference>
<dbReference type="Gene3D" id="1.10.443.10">
    <property type="entry name" value="Intergrase catalytic core"/>
    <property type="match status" value="1"/>
</dbReference>
<comment type="caution">
    <text evidence="6">The sequence shown here is derived from an EMBL/GenBank/DDBJ whole genome shotgun (WGS) entry which is preliminary data.</text>
</comment>
<dbReference type="SUPFAM" id="SSF56349">
    <property type="entry name" value="DNA breaking-rejoining enzymes"/>
    <property type="match status" value="1"/>
</dbReference>
<dbReference type="PANTHER" id="PTHR30349">
    <property type="entry name" value="PHAGE INTEGRASE-RELATED"/>
    <property type="match status" value="1"/>
</dbReference>
<accession>A0A1M3KZ46</accession>
<organism evidence="6 7">
    <name type="scientific">Candidatus Kapaibacterium thiocyanatum</name>
    <dbReference type="NCBI Taxonomy" id="1895771"/>
    <lineage>
        <taxon>Bacteria</taxon>
        <taxon>Pseudomonadati</taxon>
        <taxon>Candidatus Kapaibacteriota</taxon>
        <taxon>Candidatus Kapaibacteriia</taxon>
        <taxon>Candidatus Kapaibacteriales</taxon>
        <taxon>Candidatus Kapaibacteriaceae</taxon>
        <taxon>Candidatus Kapaibacterium</taxon>
    </lineage>
</organism>
<evidence type="ECO:0000256" key="2">
    <source>
        <dbReference type="ARBA" id="ARBA00023125"/>
    </source>
</evidence>
<keyword evidence="2" id="KW-0238">DNA-binding</keyword>
<dbReference type="EMBL" id="MKVH01000021">
    <property type="protein sequence ID" value="OJX57650.1"/>
    <property type="molecule type" value="Genomic_DNA"/>
</dbReference>
<evidence type="ECO:0000313" key="6">
    <source>
        <dbReference type="EMBL" id="OJX57650.1"/>
    </source>
</evidence>
<reference evidence="6 7" key="1">
    <citation type="submission" date="2016-09" db="EMBL/GenBank/DDBJ databases">
        <title>Genome-resolved meta-omics ties microbial dynamics to process performance in biotechnology for thiocyanate degradation.</title>
        <authorList>
            <person name="Kantor R.S."/>
            <person name="Huddy R.J."/>
            <person name="Iyer R."/>
            <person name="Thomas B.C."/>
            <person name="Brown C.T."/>
            <person name="Anantharaman K."/>
            <person name="Tringe S."/>
            <person name="Hettich R.L."/>
            <person name="Harrison S.T."/>
            <person name="Banfield J.F."/>
        </authorList>
    </citation>
    <scope>NUCLEOTIDE SEQUENCE [LARGE SCALE GENOMIC DNA]</scope>
    <source>
        <strain evidence="6">59-99</strain>
    </source>
</reference>
<dbReference type="PROSITE" id="PS51898">
    <property type="entry name" value="TYR_RECOMBINASE"/>
    <property type="match status" value="1"/>
</dbReference>
<dbReference type="InterPro" id="IPR010998">
    <property type="entry name" value="Integrase_recombinase_N"/>
</dbReference>
<dbReference type="Gene3D" id="1.10.150.130">
    <property type="match status" value="1"/>
</dbReference>
<comment type="similarity">
    <text evidence="1">Belongs to the 'phage' integrase family.</text>
</comment>
<dbReference type="GO" id="GO:0003677">
    <property type="term" value="F:DNA binding"/>
    <property type="evidence" value="ECO:0007669"/>
    <property type="project" value="UniProtKB-KW"/>
</dbReference>
<dbReference type="PANTHER" id="PTHR30349:SF41">
    <property type="entry name" value="INTEGRASE_RECOMBINASE PROTEIN MJ0367-RELATED"/>
    <property type="match status" value="1"/>
</dbReference>
<evidence type="ECO:0000313" key="7">
    <source>
        <dbReference type="Proteomes" id="UP000184233"/>
    </source>
</evidence>
<dbReference type="GO" id="GO:0006310">
    <property type="term" value="P:DNA recombination"/>
    <property type="evidence" value="ECO:0007669"/>
    <property type="project" value="UniProtKB-KW"/>
</dbReference>
<dbReference type="AlphaFoldDB" id="A0A1M3KZ46"/>
<dbReference type="InterPro" id="IPR011010">
    <property type="entry name" value="DNA_brk_join_enz"/>
</dbReference>
<name>A0A1M3KZ46_9BACT</name>
<dbReference type="InterPro" id="IPR002104">
    <property type="entry name" value="Integrase_catalytic"/>
</dbReference>
<evidence type="ECO:0000256" key="1">
    <source>
        <dbReference type="ARBA" id="ARBA00008857"/>
    </source>
</evidence>
<evidence type="ECO:0000256" key="4">
    <source>
        <dbReference type="SAM" id="MobiDB-lite"/>
    </source>
</evidence>
<feature type="compositionally biased region" description="Low complexity" evidence="4">
    <location>
        <begin position="425"/>
        <end position="454"/>
    </location>
</feature>
<dbReference type="CDD" id="cd00397">
    <property type="entry name" value="DNA_BRE_C"/>
    <property type="match status" value="1"/>
</dbReference>
<proteinExistence type="inferred from homology"/>
<gene>
    <name evidence="6" type="ORF">BGO89_06675</name>
</gene>
<evidence type="ECO:0000256" key="3">
    <source>
        <dbReference type="ARBA" id="ARBA00023172"/>
    </source>
</evidence>
<dbReference type="InterPro" id="IPR013762">
    <property type="entry name" value="Integrase-like_cat_sf"/>
</dbReference>
<feature type="region of interest" description="Disordered" evidence="4">
    <location>
        <begin position="407"/>
        <end position="462"/>
    </location>
</feature>
<sequence>MKYKGLRVATGLIDTKQNRKFAEQWIWDLYRIHHGMKPVMLQPDGTMPQLADVHQPAQIVIVSGQVPGAIQGRPLNLQAGVSADGQLVYTTVQHSESQSNVVAEQNILPAVPPNENKEVTTLQYTDVWTEYELHLAARDLDDNTRDDYKWIVPKVIADDKRTISRIDIERQLAAWKRRESHLGSTSVNLYLRNFASYCNFLCDRELLDREVNLKQFRKKGNKPKNEIYQDYEFSRVIEYFNTHVPKNGKVGPYRQVSRLLRWFLASGFRIKETLHLYRSNFNLRDRRIEVYNKRTKDTEYFPITDEILTILNELPKNQQKLFTWKYSSTSAIMRMIKAGFEAVGLKARRGFHTFRKTFADQLYQHEVDLFDRQKLLRHRDIRTTVNSYSYTENGRLGTVMEKANKKKNQAAVRAATKVDAGKNPARGSTQSRRTTARSTAPQSRRARTSTGSSRKTSKSKID</sequence>
<dbReference type="Pfam" id="PF00589">
    <property type="entry name" value="Phage_integrase"/>
    <property type="match status" value="1"/>
</dbReference>
<protein>
    <recommendedName>
        <fullName evidence="5">Tyr recombinase domain-containing protein</fullName>
    </recommendedName>
</protein>
<dbReference type="Proteomes" id="UP000184233">
    <property type="component" value="Unassembled WGS sequence"/>
</dbReference>
<evidence type="ECO:0000259" key="5">
    <source>
        <dbReference type="PROSITE" id="PS51898"/>
    </source>
</evidence>
<dbReference type="InterPro" id="IPR050090">
    <property type="entry name" value="Tyrosine_recombinase_XerCD"/>
</dbReference>